<organism evidence="6 7">
    <name type="scientific">Aliarcobacter cibarius</name>
    <dbReference type="NCBI Taxonomy" id="255507"/>
    <lineage>
        <taxon>Bacteria</taxon>
        <taxon>Pseudomonadati</taxon>
        <taxon>Campylobacterota</taxon>
        <taxon>Epsilonproteobacteria</taxon>
        <taxon>Campylobacterales</taxon>
        <taxon>Arcobacteraceae</taxon>
        <taxon>Aliarcobacter</taxon>
    </lineage>
</organism>
<dbReference type="InterPro" id="IPR057661">
    <property type="entry name" value="RsdA/BaiN/AoA(So)_Rossmann"/>
</dbReference>
<name>A0ABY2V316_9BACT</name>
<dbReference type="Proteomes" id="UP000305417">
    <property type="component" value="Unassembled WGS sequence"/>
</dbReference>
<feature type="domain" description="RsdA/BaiN/AoA(So)-like Rossmann fold-like" evidence="4">
    <location>
        <begin position="3"/>
        <end position="377"/>
    </location>
</feature>
<comment type="cofactor">
    <cofactor evidence="1">
        <name>FAD</name>
        <dbReference type="ChEBI" id="CHEBI:57692"/>
    </cofactor>
</comment>
<evidence type="ECO:0000313" key="6">
    <source>
        <dbReference type="EMBL" id="TLS96483.1"/>
    </source>
</evidence>
<dbReference type="Gene3D" id="3.50.50.60">
    <property type="entry name" value="FAD/NAD(P)-binding domain"/>
    <property type="match status" value="1"/>
</dbReference>
<keyword evidence="7" id="KW-1185">Reference proteome</keyword>
<accession>A0ABY2V316</accession>
<evidence type="ECO:0000256" key="3">
    <source>
        <dbReference type="ARBA" id="ARBA00022827"/>
    </source>
</evidence>
<reference evidence="6 7" key="1">
    <citation type="submission" date="2019-05" db="EMBL/GenBank/DDBJ databases">
        <title>Arcobacter cibarius and Arcobacter thereius providing challenges in identification an antibiotic susceptibility and Quinolone resistance.</title>
        <authorList>
            <person name="Busch A."/>
            <person name="Hanel I."/>
            <person name="Hotzel H."/>
            <person name="Tomaso H."/>
        </authorList>
    </citation>
    <scope>NUCLEOTIDE SEQUENCE [LARGE SCALE GENOMIC DNA]</scope>
    <source>
        <strain evidence="6 7">16CS0831-2</strain>
    </source>
</reference>
<dbReference type="InterPro" id="IPR055178">
    <property type="entry name" value="RsdA/BaiN/AoA(So)-like_dom"/>
</dbReference>
<dbReference type="Gene3D" id="1.10.8.260">
    <property type="entry name" value="HI0933 insert domain-like"/>
    <property type="match status" value="1"/>
</dbReference>
<dbReference type="PANTHER" id="PTHR42887">
    <property type="entry name" value="OS12G0638800 PROTEIN"/>
    <property type="match status" value="1"/>
</dbReference>
<evidence type="ECO:0000259" key="5">
    <source>
        <dbReference type="Pfam" id="PF22780"/>
    </source>
</evidence>
<dbReference type="NCBIfam" id="TIGR00275">
    <property type="entry name" value="aminoacetone oxidase family FAD-binding enzyme"/>
    <property type="match status" value="1"/>
</dbReference>
<evidence type="ECO:0000259" key="4">
    <source>
        <dbReference type="Pfam" id="PF03486"/>
    </source>
</evidence>
<gene>
    <name evidence="6" type="ORF">FE247_09770</name>
</gene>
<protein>
    <submittedName>
        <fullName evidence="6">Aminoacetone oxidase family FAD-binding enzyme</fullName>
    </submittedName>
</protein>
<proteinExistence type="predicted"/>
<dbReference type="InterPro" id="IPR023166">
    <property type="entry name" value="BaiN-like_dom_sf"/>
</dbReference>
<evidence type="ECO:0000313" key="7">
    <source>
        <dbReference type="Proteomes" id="UP000305417"/>
    </source>
</evidence>
<sequence length="380" mass="42373">MFDIAIIGAGASGLMLASNLDRKKYKNICLIDTNSKIGQKIKVSGGAKCNITNEFVSQNNYLGDRDFAKEILNNFSKDDLLKFLNKNGVFPKINPKIVKGTYFCNSSQDVIDMFSLLTTHVKKFLDTKVLDISYKDFFTIITNKTSIEAKKVVVASGGLSYTTLGASSIAFDIAKKFNHTVIRTEPALVGFTVQKEQFWFKELSGLSIPVNIFVENKKIEGNLLFAHKGFSGPAVLSASLYWTKGKIKIDFLPNKNLEKLLIGNKNISTALNLPKRFMIEFLKSIELEDKACSKLTSHELEKLKILKNYEFSPAGNFGFTKAEVTKGGISTDEINHNTFESLNQRDLYFIGECLDLTGELGGFNFQIVFAQAFMCSKNLN</sequence>
<keyword evidence="2" id="KW-0285">Flavoprotein</keyword>
<evidence type="ECO:0000256" key="1">
    <source>
        <dbReference type="ARBA" id="ARBA00001974"/>
    </source>
</evidence>
<dbReference type="Pfam" id="PF03486">
    <property type="entry name" value="HI0933_like"/>
    <property type="match status" value="1"/>
</dbReference>
<evidence type="ECO:0000256" key="2">
    <source>
        <dbReference type="ARBA" id="ARBA00022630"/>
    </source>
</evidence>
<dbReference type="SUPFAM" id="SSF160996">
    <property type="entry name" value="HI0933 insert domain-like"/>
    <property type="match status" value="1"/>
</dbReference>
<dbReference type="PANTHER" id="PTHR42887:SF2">
    <property type="entry name" value="OS12G0638800 PROTEIN"/>
    <property type="match status" value="1"/>
</dbReference>
<dbReference type="SUPFAM" id="SSF51905">
    <property type="entry name" value="FAD/NAD(P)-binding domain"/>
    <property type="match status" value="1"/>
</dbReference>
<dbReference type="InterPro" id="IPR004792">
    <property type="entry name" value="BaiN-like"/>
</dbReference>
<keyword evidence="3" id="KW-0274">FAD</keyword>
<comment type="caution">
    <text evidence="6">The sequence shown here is derived from an EMBL/GenBank/DDBJ whole genome shotgun (WGS) entry which is preliminary data.</text>
</comment>
<dbReference type="InterPro" id="IPR036188">
    <property type="entry name" value="FAD/NAD-bd_sf"/>
</dbReference>
<dbReference type="Pfam" id="PF22780">
    <property type="entry name" value="HI0933_like_1st"/>
    <property type="match status" value="1"/>
</dbReference>
<dbReference type="EMBL" id="VBUC01000030">
    <property type="protein sequence ID" value="TLS96483.1"/>
    <property type="molecule type" value="Genomic_DNA"/>
</dbReference>
<dbReference type="Gene3D" id="2.40.30.10">
    <property type="entry name" value="Translation factors"/>
    <property type="match status" value="1"/>
</dbReference>
<feature type="domain" description="RsdA/BaiN/AoA(So)-like insert" evidence="5">
    <location>
        <begin position="185"/>
        <end position="324"/>
    </location>
</feature>